<evidence type="ECO:0000313" key="2">
    <source>
        <dbReference type="Proteomes" id="UP001054945"/>
    </source>
</evidence>
<reference evidence="1 2" key="1">
    <citation type="submission" date="2021-06" db="EMBL/GenBank/DDBJ databases">
        <title>Caerostris extrusa draft genome.</title>
        <authorList>
            <person name="Kono N."/>
            <person name="Arakawa K."/>
        </authorList>
    </citation>
    <scope>NUCLEOTIDE SEQUENCE [LARGE SCALE GENOMIC DNA]</scope>
</reference>
<dbReference type="Proteomes" id="UP001054945">
    <property type="component" value="Unassembled WGS sequence"/>
</dbReference>
<accession>A0AAV4P6M1</accession>
<protein>
    <submittedName>
        <fullName evidence="1">Uncharacterized protein</fullName>
    </submittedName>
</protein>
<gene>
    <name evidence="1" type="ORF">CEXT_317221</name>
</gene>
<comment type="caution">
    <text evidence="1">The sequence shown here is derived from an EMBL/GenBank/DDBJ whole genome shotgun (WGS) entry which is preliminary data.</text>
</comment>
<evidence type="ECO:0000313" key="1">
    <source>
        <dbReference type="EMBL" id="GIX92235.1"/>
    </source>
</evidence>
<organism evidence="1 2">
    <name type="scientific">Caerostris extrusa</name>
    <name type="common">Bark spider</name>
    <name type="synonym">Caerostris bankana</name>
    <dbReference type="NCBI Taxonomy" id="172846"/>
    <lineage>
        <taxon>Eukaryota</taxon>
        <taxon>Metazoa</taxon>
        <taxon>Ecdysozoa</taxon>
        <taxon>Arthropoda</taxon>
        <taxon>Chelicerata</taxon>
        <taxon>Arachnida</taxon>
        <taxon>Araneae</taxon>
        <taxon>Araneomorphae</taxon>
        <taxon>Entelegynae</taxon>
        <taxon>Araneoidea</taxon>
        <taxon>Araneidae</taxon>
        <taxon>Caerostris</taxon>
    </lineage>
</organism>
<dbReference type="EMBL" id="BPLR01004108">
    <property type="protein sequence ID" value="GIX92235.1"/>
    <property type="molecule type" value="Genomic_DNA"/>
</dbReference>
<keyword evidence="2" id="KW-1185">Reference proteome</keyword>
<sequence>MSSNRKEHTLVYSSSLGRQDRNVAVFLSYGTIEQLVSCSPNSASSNRKEHTLVYSSSLGRQDIILDYIPRIYSPEGCTRINRFPFFRQKSFVVETHSEARTIPGRKVPFAVSVFA</sequence>
<proteinExistence type="predicted"/>
<name>A0AAV4P6M1_CAEEX</name>
<dbReference type="AlphaFoldDB" id="A0AAV4P6M1"/>